<accession>A0AAV4MT58</accession>
<dbReference type="EMBL" id="BPLQ01000806">
    <property type="protein sequence ID" value="GIX75171.1"/>
    <property type="molecule type" value="Genomic_DNA"/>
</dbReference>
<name>A0AAV4MT58_9ARAC</name>
<proteinExistence type="predicted"/>
<dbReference type="Proteomes" id="UP001054837">
    <property type="component" value="Unassembled WGS sequence"/>
</dbReference>
<evidence type="ECO:0000313" key="2">
    <source>
        <dbReference type="Proteomes" id="UP001054837"/>
    </source>
</evidence>
<protein>
    <submittedName>
        <fullName evidence="1">Uncharacterized protein</fullName>
    </submittedName>
</protein>
<organism evidence="1 2">
    <name type="scientific">Caerostris darwini</name>
    <dbReference type="NCBI Taxonomy" id="1538125"/>
    <lineage>
        <taxon>Eukaryota</taxon>
        <taxon>Metazoa</taxon>
        <taxon>Ecdysozoa</taxon>
        <taxon>Arthropoda</taxon>
        <taxon>Chelicerata</taxon>
        <taxon>Arachnida</taxon>
        <taxon>Araneae</taxon>
        <taxon>Araneomorphae</taxon>
        <taxon>Entelegynae</taxon>
        <taxon>Araneoidea</taxon>
        <taxon>Araneidae</taxon>
        <taxon>Caerostris</taxon>
    </lineage>
</organism>
<reference evidence="1 2" key="1">
    <citation type="submission" date="2021-06" db="EMBL/GenBank/DDBJ databases">
        <title>Caerostris darwini draft genome.</title>
        <authorList>
            <person name="Kono N."/>
            <person name="Arakawa K."/>
        </authorList>
    </citation>
    <scope>NUCLEOTIDE SEQUENCE [LARGE SCALE GENOMIC DNA]</scope>
</reference>
<sequence>MLVHNKTSSVNILMDNTGSAVPLIFCKALGRNQLEKGVSSRFACIAHFFISGRDESAKDIPSLEFGGLGYFRVVLDREMSRLLCWYI</sequence>
<dbReference type="AlphaFoldDB" id="A0AAV4MT58"/>
<comment type="caution">
    <text evidence="1">The sequence shown here is derived from an EMBL/GenBank/DDBJ whole genome shotgun (WGS) entry which is preliminary data.</text>
</comment>
<evidence type="ECO:0000313" key="1">
    <source>
        <dbReference type="EMBL" id="GIX75171.1"/>
    </source>
</evidence>
<keyword evidence="2" id="KW-1185">Reference proteome</keyword>
<gene>
    <name evidence="1" type="ORF">CDAR_34921</name>
</gene>